<organism evidence="1 2">
    <name type="scientific">Nocardioides marmorisolisilvae</name>
    <dbReference type="NCBI Taxonomy" id="1542737"/>
    <lineage>
        <taxon>Bacteria</taxon>
        <taxon>Bacillati</taxon>
        <taxon>Actinomycetota</taxon>
        <taxon>Actinomycetes</taxon>
        <taxon>Propionibacteriales</taxon>
        <taxon>Nocardioidaceae</taxon>
        <taxon>Nocardioides</taxon>
    </lineage>
</organism>
<dbReference type="Proteomes" id="UP000277094">
    <property type="component" value="Unassembled WGS sequence"/>
</dbReference>
<accession>A0A3N0DTT5</accession>
<dbReference type="EMBL" id="RJSG01000002">
    <property type="protein sequence ID" value="RNL78906.1"/>
    <property type="molecule type" value="Genomic_DNA"/>
</dbReference>
<name>A0A3N0DTT5_9ACTN</name>
<protein>
    <submittedName>
        <fullName evidence="1">Uncharacterized protein</fullName>
    </submittedName>
</protein>
<evidence type="ECO:0000313" key="1">
    <source>
        <dbReference type="EMBL" id="RNL78906.1"/>
    </source>
</evidence>
<sequence>MQAADANLAISPKGIIAATWISGYGTSKNSVYVRTVSTSNAVGAPHLLASAPYIVQADTALDATGRTFTIMCIGSCDDFASSFRVRAIPYGGSPGATTTVTNSSHSGGAVALVPSLGKFRIVWNSGAKDLTKIGP</sequence>
<evidence type="ECO:0000313" key="2">
    <source>
        <dbReference type="Proteomes" id="UP000277094"/>
    </source>
</evidence>
<reference evidence="1 2" key="1">
    <citation type="submission" date="2018-11" db="EMBL/GenBank/DDBJ databases">
        <authorList>
            <person name="Li F."/>
        </authorList>
    </citation>
    <scope>NUCLEOTIDE SEQUENCE [LARGE SCALE GENOMIC DNA]</scope>
    <source>
        <strain evidence="1 2">KIS18-7</strain>
    </source>
</reference>
<proteinExistence type="predicted"/>
<keyword evidence="2" id="KW-1185">Reference proteome</keyword>
<comment type="caution">
    <text evidence="1">The sequence shown here is derived from an EMBL/GenBank/DDBJ whole genome shotgun (WGS) entry which is preliminary data.</text>
</comment>
<gene>
    <name evidence="1" type="ORF">EFL95_07570</name>
</gene>
<dbReference type="AlphaFoldDB" id="A0A3N0DTT5"/>